<dbReference type="InterPro" id="IPR013783">
    <property type="entry name" value="Ig-like_fold"/>
</dbReference>
<comment type="caution">
    <text evidence="3">The sequence shown here is derived from an EMBL/GenBank/DDBJ whole genome shotgun (WGS) entry which is preliminary data.</text>
</comment>
<feature type="domain" description="Pesticidal crystal protein Cry22Aa Ig-like" evidence="2">
    <location>
        <begin position="431"/>
        <end position="498"/>
    </location>
</feature>
<keyword evidence="4" id="KW-1185">Reference proteome</keyword>
<keyword evidence="1" id="KW-0472">Membrane</keyword>
<dbReference type="Proteomes" id="UP000548787">
    <property type="component" value="Unassembled WGS sequence"/>
</dbReference>
<keyword evidence="1" id="KW-0812">Transmembrane</keyword>
<dbReference type="EMBL" id="JABJVM010000014">
    <property type="protein sequence ID" value="MBA3927153.1"/>
    <property type="molecule type" value="Genomic_DNA"/>
</dbReference>
<feature type="domain" description="Pesticidal crystal protein Cry22Aa Ig-like" evidence="2">
    <location>
        <begin position="352"/>
        <end position="422"/>
    </location>
</feature>
<sequence>MRKNFKRTWRSIPTVFLIGGLITSSLVINPWNVQHVTAATSTEKKQVLQETSDVISITNGDFENPQFSGSYKVFDQASVPGWNTTASDGQVELQRDVQGITPFSGEQYAELNASFEVASLYQDIPTTPGLNVHWHVYHRGRKGTDTASITFGAPGGAMVEQARMTDGNSQWGLYTGVYTIPEGQTVTRFQFDSISSTGGDGVGNLLDNIQFATQSILDVEGSFSTVDMKVRNTTNYQLQVANVGGMTAVNNTFTVKIPPELSYSPRTLSSSDTSITNEQYNATTGELTFAISGLKKDASAMIQIPLKGTEITDAATPTTSVTYNDENFDTDVYNANAADSSIAILDNHIPVITGELETMIQPDSSFDPMSTIQATDVEDGDITTNVNVAGSVDTSKSGMYELTYDVTDSDGNVASFRRTVTVAEKPVISATTKVAIQEGDSFDPLAGVKATDKEDGDLTSQLMIDGSVDTNQPGDYELTYTVTDSDGNTTTLIRTITVQDKPVFEFNEAPEDLVFETTEITSGEVDIPRQNPDWKLQIKDTRNNGEKWQVTGTVNGPFVDVNNPSNKKLYDALIYTKDGVETRIMDNQAFVIGEGTSNSDDITTIQYAADEGIHMKINPTGVKADSHYQTSITWTLNDTP</sequence>
<dbReference type="Gene3D" id="2.60.120.260">
    <property type="entry name" value="Galactose-binding domain-like"/>
    <property type="match status" value="1"/>
</dbReference>
<evidence type="ECO:0000313" key="4">
    <source>
        <dbReference type="Proteomes" id="UP000548787"/>
    </source>
</evidence>
<keyword evidence="1" id="KW-1133">Transmembrane helix</keyword>
<dbReference type="Gene3D" id="2.60.40.10">
    <property type="entry name" value="Immunoglobulins"/>
    <property type="match status" value="2"/>
</dbReference>
<accession>A0A7W1YGZ9</accession>
<feature type="transmembrane region" description="Helical" evidence="1">
    <location>
        <begin position="12"/>
        <end position="31"/>
    </location>
</feature>
<evidence type="ECO:0000259" key="2">
    <source>
        <dbReference type="Pfam" id="PF16403"/>
    </source>
</evidence>
<protein>
    <submittedName>
        <fullName evidence="3">DUF5011 domain-containing protein</fullName>
    </submittedName>
</protein>
<dbReference type="InterPro" id="IPR032179">
    <property type="entry name" value="Cry22Aa_Ig-like"/>
</dbReference>
<reference evidence="3 4" key="1">
    <citation type="submission" date="2020-08" db="EMBL/GenBank/DDBJ databases">
        <title>Listeria ohnekaius sp. nov. and Listeria portnoyii sp. nov. isolated from non-agricultural and natural environments.</title>
        <authorList>
            <person name="Weller D."/>
            <person name="Belias A.M."/>
            <person name="Liao J."/>
            <person name="Guo S."/>
            <person name="Orsi R.H."/>
            <person name="Wiedmann M."/>
        </authorList>
    </citation>
    <scope>NUCLEOTIDE SEQUENCE [LARGE SCALE GENOMIC DNA]</scope>
    <source>
        <strain evidence="3 4">FSL W9-0585</strain>
    </source>
</reference>
<proteinExistence type="predicted"/>
<evidence type="ECO:0000256" key="1">
    <source>
        <dbReference type="SAM" id="Phobius"/>
    </source>
</evidence>
<organism evidence="3 4">
    <name type="scientific">Listeria rustica</name>
    <dbReference type="NCBI Taxonomy" id="2713503"/>
    <lineage>
        <taxon>Bacteria</taxon>
        <taxon>Bacillati</taxon>
        <taxon>Bacillota</taxon>
        <taxon>Bacilli</taxon>
        <taxon>Bacillales</taxon>
        <taxon>Listeriaceae</taxon>
        <taxon>Listeria</taxon>
    </lineage>
</organism>
<dbReference type="AlphaFoldDB" id="A0A7W1YGZ9"/>
<dbReference type="RefSeq" id="WP_181677264.1">
    <property type="nucleotide sequence ID" value="NZ_JABJVM010000014.1"/>
</dbReference>
<evidence type="ECO:0000313" key="3">
    <source>
        <dbReference type="EMBL" id="MBA3927153.1"/>
    </source>
</evidence>
<name>A0A7W1YGZ9_9LIST</name>
<dbReference type="Pfam" id="PF16403">
    <property type="entry name" value="Bact_surface_Ig-like"/>
    <property type="match status" value="2"/>
</dbReference>
<gene>
    <name evidence="3" type="ORF">HPK16_12450</name>
</gene>